<evidence type="ECO:0000313" key="1">
    <source>
        <dbReference type="EMBL" id="KDR69482.1"/>
    </source>
</evidence>
<accession>A0A067SHM2</accession>
<name>A0A067SHM2_GALM3</name>
<proteinExistence type="predicted"/>
<sequence length="81" mass="9517">MPVLLRVVTGFRASHTQHIAESIAWRRRDYDYNLYSPKFVAVLVQVGLWILRGDVCDEIVREDDCPGTREYPVFTTSSWWK</sequence>
<dbReference type="AlphaFoldDB" id="A0A067SHM2"/>
<organism evidence="1 2">
    <name type="scientific">Galerina marginata (strain CBS 339.88)</name>
    <dbReference type="NCBI Taxonomy" id="685588"/>
    <lineage>
        <taxon>Eukaryota</taxon>
        <taxon>Fungi</taxon>
        <taxon>Dikarya</taxon>
        <taxon>Basidiomycota</taxon>
        <taxon>Agaricomycotina</taxon>
        <taxon>Agaricomycetes</taxon>
        <taxon>Agaricomycetidae</taxon>
        <taxon>Agaricales</taxon>
        <taxon>Agaricineae</taxon>
        <taxon>Strophariaceae</taxon>
        <taxon>Galerina</taxon>
    </lineage>
</organism>
<reference evidence="2" key="1">
    <citation type="journal article" date="2014" name="Proc. Natl. Acad. Sci. U.S.A.">
        <title>Extensive sampling of basidiomycete genomes demonstrates inadequacy of the white-rot/brown-rot paradigm for wood decay fungi.</title>
        <authorList>
            <person name="Riley R."/>
            <person name="Salamov A.A."/>
            <person name="Brown D.W."/>
            <person name="Nagy L.G."/>
            <person name="Floudas D."/>
            <person name="Held B.W."/>
            <person name="Levasseur A."/>
            <person name="Lombard V."/>
            <person name="Morin E."/>
            <person name="Otillar R."/>
            <person name="Lindquist E.A."/>
            <person name="Sun H."/>
            <person name="LaButti K.M."/>
            <person name="Schmutz J."/>
            <person name="Jabbour D."/>
            <person name="Luo H."/>
            <person name="Baker S.E."/>
            <person name="Pisabarro A.G."/>
            <person name="Walton J.D."/>
            <person name="Blanchette R.A."/>
            <person name="Henrissat B."/>
            <person name="Martin F."/>
            <person name="Cullen D."/>
            <person name="Hibbett D.S."/>
            <person name="Grigoriev I.V."/>
        </authorList>
    </citation>
    <scope>NUCLEOTIDE SEQUENCE [LARGE SCALE GENOMIC DNA]</scope>
    <source>
        <strain evidence="2">CBS 339.88</strain>
    </source>
</reference>
<dbReference type="Proteomes" id="UP000027222">
    <property type="component" value="Unassembled WGS sequence"/>
</dbReference>
<evidence type="ECO:0000313" key="2">
    <source>
        <dbReference type="Proteomes" id="UP000027222"/>
    </source>
</evidence>
<keyword evidence="2" id="KW-1185">Reference proteome</keyword>
<protein>
    <submittedName>
        <fullName evidence="1">Uncharacterized protein</fullName>
    </submittedName>
</protein>
<dbReference type="HOGENOM" id="CLU_2574043_0_0_1"/>
<dbReference type="EMBL" id="KL142402">
    <property type="protein sequence ID" value="KDR69482.1"/>
    <property type="molecule type" value="Genomic_DNA"/>
</dbReference>
<gene>
    <name evidence="1" type="ORF">GALMADRAFT_255985</name>
</gene>